<dbReference type="AlphaFoldDB" id="A0A6I0YM74"/>
<accession>A0A6I0YM74</accession>
<proteinExistence type="predicted"/>
<feature type="signal peptide" evidence="1">
    <location>
        <begin position="1"/>
        <end position="22"/>
    </location>
</feature>
<evidence type="ECO:0000313" key="2">
    <source>
        <dbReference type="EMBL" id="KAB6337110.1"/>
    </source>
</evidence>
<evidence type="ECO:0008006" key="4">
    <source>
        <dbReference type="Google" id="ProtNLM"/>
    </source>
</evidence>
<comment type="caution">
    <text evidence="2">The sequence shown here is derived from an EMBL/GenBank/DDBJ whole genome shotgun (WGS) entry which is preliminary data.</text>
</comment>
<keyword evidence="1" id="KW-0732">Signal</keyword>
<dbReference type="PROSITE" id="PS51257">
    <property type="entry name" value="PROKAR_LIPOPROTEIN"/>
    <property type="match status" value="1"/>
</dbReference>
<feature type="chain" id="PRO_5030153777" description="DUF1735 domain-containing protein" evidence="1">
    <location>
        <begin position="23"/>
        <end position="340"/>
    </location>
</feature>
<dbReference type="RefSeq" id="WP_151927034.1">
    <property type="nucleotide sequence ID" value="NZ_CP042282.1"/>
</dbReference>
<dbReference type="Proteomes" id="UP000438288">
    <property type="component" value="Unassembled WGS sequence"/>
</dbReference>
<organism evidence="2 3">
    <name type="scientific">Bacteroides xylanisolvens</name>
    <dbReference type="NCBI Taxonomy" id="371601"/>
    <lineage>
        <taxon>Bacteria</taxon>
        <taxon>Pseudomonadati</taxon>
        <taxon>Bacteroidota</taxon>
        <taxon>Bacteroidia</taxon>
        <taxon>Bacteroidales</taxon>
        <taxon>Bacteroidaceae</taxon>
        <taxon>Bacteroides</taxon>
    </lineage>
</organism>
<protein>
    <recommendedName>
        <fullName evidence="4">DUF1735 domain-containing protein</fullName>
    </recommendedName>
</protein>
<reference evidence="2 3" key="1">
    <citation type="journal article" date="2019" name="Nat. Med.">
        <title>A library of human gut bacterial isolates paired with longitudinal multiomics data enables mechanistic microbiome research.</title>
        <authorList>
            <person name="Poyet M."/>
            <person name="Groussin M."/>
            <person name="Gibbons S.M."/>
            <person name="Avila-Pacheco J."/>
            <person name="Jiang X."/>
            <person name="Kearney S.M."/>
            <person name="Perrotta A.R."/>
            <person name="Berdy B."/>
            <person name="Zhao S."/>
            <person name="Lieberman T.D."/>
            <person name="Swanson P.K."/>
            <person name="Smith M."/>
            <person name="Roesemann S."/>
            <person name="Alexander J.E."/>
            <person name="Rich S.A."/>
            <person name="Livny J."/>
            <person name="Vlamakis H."/>
            <person name="Clish C."/>
            <person name="Bullock K."/>
            <person name="Deik A."/>
            <person name="Scott J."/>
            <person name="Pierce K.A."/>
            <person name="Xavier R.J."/>
            <person name="Alm E.J."/>
        </authorList>
    </citation>
    <scope>NUCLEOTIDE SEQUENCE [LARGE SCALE GENOMIC DNA]</scope>
    <source>
        <strain evidence="2 3">BIOML-A16</strain>
    </source>
</reference>
<evidence type="ECO:0000256" key="1">
    <source>
        <dbReference type="SAM" id="SignalP"/>
    </source>
</evidence>
<sequence length="340" mass="39048">MKKNIYLILFVFSLLFVSCDTEGDFIEHGYTNYRITVMYPDHFADFNNLSVTIDGEDIKDGIFKGKEERIGILAISYLDYVPFQQKVNLQPNETLQILLLPGKEIELYEEEKYITFNGSFILNSGYTVKINGQELIQGLNYISKEKAVGNLEFYKEGEDEPIATISDISIEADSTLNLMQLSDTEFIEVPKDDEPDPLSNKILKARFLYLGDDMLTMDKVQVDFYINDDWCWMFFPERIGTITLEKGEMSEYIELDYSFREPDAYGSCTSEGYGYSFYYDVIDPETNITIVDHNSYSAILGANDMPSIDYMSWTYKKATFILKDGGNACDFQKGLGIPWN</sequence>
<name>A0A6I0YM74_9BACE</name>
<gene>
    <name evidence="2" type="ORF">GAZ43_19915</name>
</gene>
<evidence type="ECO:0000313" key="3">
    <source>
        <dbReference type="Proteomes" id="UP000438288"/>
    </source>
</evidence>
<dbReference type="EMBL" id="WDCP01000063">
    <property type="protein sequence ID" value="KAB6337110.1"/>
    <property type="molecule type" value="Genomic_DNA"/>
</dbReference>